<dbReference type="PANTHER" id="PTHR30269:SF37">
    <property type="entry name" value="MEMBRANE TRANSPORTER PROTEIN"/>
    <property type="match status" value="1"/>
</dbReference>
<evidence type="ECO:0000256" key="2">
    <source>
        <dbReference type="ARBA" id="ARBA00009142"/>
    </source>
</evidence>
<proteinExistence type="inferred from homology"/>
<comment type="subcellular location">
    <subcellularLocation>
        <location evidence="1 8">Cell membrane</location>
        <topology evidence="1 8">Multi-pass membrane protein</topology>
    </subcellularLocation>
</comment>
<evidence type="ECO:0000256" key="3">
    <source>
        <dbReference type="ARBA" id="ARBA00022448"/>
    </source>
</evidence>
<comment type="caution">
    <text evidence="9">The sequence shown here is derived from an EMBL/GenBank/DDBJ whole genome shotgun (WGS) entry which is preliminary data.</text>
</comment>
<dbReference type="PANTHER" id="PTHR30269">
    <property type="entry name" value="TRANSMEMBRANE PROTEIN YFCA"/>
    <property type="match status" value="1"/>
</dbReference>
<feature type="transmembrane region" description="Helical" evidence="8">
    <location>
        <begin position="125"/>
        <end position="152"/>
    </location>
</feature>
<keyword evidence="6 8" id="KW-1133">Transmembrane helix</keyword>
<keyword evidence="3" id="KW-0813">Transport</keyword>
<dbReference type="InterPro" id="IPR052017">
    <property type="entry name" value="TSUP"/>
</dbReference>
<evidence type="ECO:0000256" key="1">
    <source>
        <dbReference type="ARBA" id="ARBA00004651"/>
    </source>
</evidence>
<evidence type="ECO:0000256" key="4">
    <source>
        <dbReference type="ARBA" id="ARBA00022475"/>
    </source>
</evidence>
<dbReference type="InterPro" id="IPR002781">
    <property type="entry name" value="TM_pro_TauE-like"/>
</dbReference>
<dbReference type="EMBL" id="JBGCUO010000001">
    <property type="protein sequence ID" value="MEY1661164.1"/>
    <property type="molecule type" value="Genomic_DNA"/>
</dbReference>
<feature type="transmembrane region" description="Helical" evidence="8">
    <location>
        <begin position="223"/>
        <end position="239"/>
    </location>
</feature>
<feature type="transmembrane region" description="Helical" evidence="8">
    <location>
        <begin position="68"/>
        <end position="87"/>
    </location>
</feature>
<reference evidence="9 10" key="1">
    <citation type="submission" date="2024-07" db="EMBL/GenBank/DDBJ databases">
        <authorList>
            <person name="Ren Q."/>
        </authorList>
    </citation>
    <scope>NUCLEOTIDE SEQUENCE [LARGE SCALE GENOMIC DNA]</scope>
    <source>
        <strain evidence="9 10">REN37</strain>
    </source>
</reference>
<evidence type="ECO:0000256" key="5">
    <source>
        <dbReference type="ARBA" id="ARBA00022692"/>
    </source>
</evidence>
<name>A0ABV4AE93_9GAMM</name>
<evidence type="ECO:0000256" key="6">
    <source>
        <dbReference type="ARBA" id="ARBA00022989"/>
    </source>
</evidence>
<feature type="transmembrane region" description="Helical" evidence="8">
    <location>
        <begin position="189"/>
        <end position="211"/>
    </location>
</feature>
<accession>A0ABV4AE93</accession>
<feature type="transmembrane region" description="Helical" evidence="8">
    <location>
        <begin position="37"/>
        <end position="56"/>
    </location>
</feature>
<protein>
    <recommendedName>
        <fullName evidence="8">Probable membrane transporter protein</fullName>
    </recommendedName>
</protein>
<comment type="similarity">
    <text evidence="2 8">Belongs to the 4-toluene sulfonate uptake permease (TSUP) (TC 2.A.102) family.</text>
</comment>
<evidence type="ECO:0000313" key="9">
    <source>
        <dbReference type="EMBL" id="MEY1661164.1"/>
    </source>
</evidence>
<gene>
    <name evidence="9" type="ORF">AB5I84_03275</name>
</gene>
<keyword evidence="7 8" id="KW-0472">Membrane</keyword>
<keyword evidence="5 8" id="KW-0812">Transmembrane</keyword>
<sequence length="240" mass="25859">MVPLLALCVLIAFTLEAMTGFGSVVIAVSLASLVLPLDQVVPAVVPLNVVMSSVILAREYRHIQWRLLLGRILPLMALGTVSGYLLLPLVEPTLLKKLFGLLLIGFSSRELWQLHRQRWRPLPSAAAPVVMLGAGVTHGLFASGGPLLMIALTGSALSKAALRATLISVWWTLNLCLTVAFWLDGRLAPQLPTVALLLLCLPVAVMLGNHWHGKVDEQRFKKVIYAVLAVVGVMLVGSAL</sequence>
<organism evidence="9 10">
    <name type="scientific">Isoalcanivorax beigongshangi</name>
    <dbReference type="NCBI Taxonomy" id="3238810"/>
    <lineage>
        <taxon>Bacteria</taxon>
        <taxon>Pseudomonadati</taxon>
        <taxon>Pseudomonadota</taxon>
        <taxon>Gammaproteobacteria</taxon>
        <taxon>Oceanospirillales</taxon>
        <taxon>Alcanivoracaceae</taxon>
        <taxon>Isoalcanivorax</taxon>
    </lineage>
</organism>
<dbReference type="Proteomes" id="UP001562065">
    <property type="component" value="Unassembled WGS sequence"/>
</dbReference>
<dbReference type="Pfam" id="PF01925">
    <property type="entry name" value="TauE"/>
    <property type="match status" value="1"/>
</dbReference>
<feature type="transmembrane region" description="Helical" evidence="8">
    <location>
        <begin position="164"/>
        <end position="183"/>
    </location>
</feature>
<dbReference type="RefSeq" id="WP_369454410.1">
    <property type="nucleotide sequence ID" value="NZ_JBGCUO010000001.1"/>
</dbReference>
<keyword evidence="4 8" id="KW-1003">Cell membrane</keyword>
<evidence type="ECO:0000313" key="10">
    <source>
        <dbReference type="Proteomes" id="UP001562065"/>
    </source>
</evidence>
<evidence type="ECO:0000256" key="7">
    <source>
        <dbReference type="ARBA" id="ARBA00023136"/>
    </source>
</evidence>
<evidence type="ECO:0000256" key="8">
    <source>
        <dbReference type="RuleBase" id="RU363041"/>
    </source>
</evidence>
<keyword evidence="10" id="KW-1185">Reference proteome</keyword>